<evidence type="ECO:0000313" key="2">
    <source>
        <dbReference type="Proteomes" id="UP001151760"/>
    </source>
</evidence>
<evidence type="ECO:0008006" key="3">
    <source>
        <dbReference type="Google" id="ProtNLM"/>
    </source>
</evidence>
<proteinExistence type="predicted"/>
<evidence type="ECO:0000313" key="1">
    <source>
        <dbReference type="EMBL" id="GJT05909.1"/>
    </source>
</evidence>
<comment type="caution">
    <text evidence="1">The sequence shown here is derived from an EMBL/GenBank/DDBJ whole genome shotgun (WGS) entry which is preliminary data.</text>
</comment>
<reference evidence="1" key="2">
    <citation type="submission" date="2022-01" db="EMBL/GenBank/DDBJ databases">
        <authorList>
            <person name="Yamashiro T."/>
            <person name="Shiraishi A."/>
            <person name="Satake H."/>
            <person name="Nakayama K."/>
        </authorList>
    </citation>
    <scope>NUCLEOTIDE SEQUENCE</scope>
</reference>
<dbReference type="PANTHER" id="PTHR48475:SF1">
    <property type="entry name" value="RNASE H TYPE-1 DOMAIN-CONTAINING PROTEIN"/>
    <property type="match status" value="1"/>
</dbReference>
<dbReference type="Proteomes" id="UP001151760">
    <property type="component" value="Unassembled WGS sequence"/>
</dbReference>
<accession>A0ABQ5AXU6</accession>
<dbReference type="PANTHER" id="PTHR48475">
    <property type="entry name" value="RIBONUCLEASE H"/>
    <property type="match status" value="1"/>
</dbReference>
<organism evidence="1 2">
    <name type="scientific">Tanacetum coccineum</name>
    <dbReference type="NCBI Taxonomy" id="301880"/>
    <lineage>
        <taxon>Eukaryota</taxon>
        <taxon>Viridiplantae</taxon>
        <taxon>Streptophyta</taxon>
        <taxon>Embryophyta</taxon>
        <taxon>Tracheophyta</taxon>
        <taxon>Spermatophyta</taxon>
        <taxon>Magnoliopsida</taxon>
        <taxon>eudicotyledons</taxon>
        <taxon>Gunneridae</taxon>
        <taxon>Pentapetalae</taxon>
        <taxon>asterids</taxon>
        <taxon>campanulids</taxon>
        <taxon>Asterales</taxon>
        <taxon>Asteraceae</taxon>
        <taxon>Asteroideae</taxon>
        <taxon>Anthemideae</taxon>
        <taxon>Anthemidinae</taxon>
        <taxon>Tanacetum</taxon>
    </lineage>
</organism>
<dbReference type="EMBL" id="BQNB010012624">
    <property type="protein sequence ID" value="GJT05909.1"/>
    <property type="molecule type" value="Genomic_DNA"/>
</dbReference>
<name>A0ABQ5AXU6_9ASTR</name>
<sequence>MIKTSNRDTPFSLTYGMEAAIPVKIGMPSLRCAELDQVQNDEALLLNRDMLEEKRERAAIRKTKSKAKMESYYNAKVRSITFKPGDFVYGAMKPVMQRRAESWVQSGKGPMK</sequence>
<keyword evidence="2" id="KW-1185">Reference proteome</keyword>
<protein>
    <recommendedName>
        <fullName evidence="3">Reverse transcriptase domain-containing protein</fullName>
    </recommendedName>
</protein>
<gene>
    <name evidence="1" type="ORF">Tco_0840371</name>
</gene>
<reference evidence="1" key="1">
    <citation type="journal article" date="2022" name="Int. J. Mol. Sci.">
        <title>Draft Genome of Tanacetum Coccineum: Genomic Comparison of Closely Related Tanacetum-Family Plants.</title>
        <authorList>
            <person name="Yamashiro T."/>
            <person name="Shiraishi A."/>
            <person name="Nakayama K."/>
            <person name="Satake H."/>
        </authorList>
    </citation>
    <scope>NUCLEOTIDE SEQUENCE</scope>
</reference>